<dbReference type="AlphaFoldDB" id="A0A859QSK2"/>
<dbReference type="InterPro" id="IPR007554">
    <property type="entry name" value="Glycerophosphate_synth"/>
</dbReference>
<dbReference type="EMBL" id="CP041241">
    <property type="protein sequence ID" value="QLL65670.1"/>
    <property type="molecule type" value="Genomic_DNA"/>
</dbReference>
<keyword evidence="1" id="KW-0614">Plasmid</keyword>
<dbReference type="Proteomes" id="UP000510721">
    <property type="component" value="Plasmid pEmeITTGR7c"/>
</dbReference>
<dbReference type="KEGG" id="emx:FKV68_30715"/>
<organism evidence="1 2">
    <name type="scientific">Sinorhizobium mexicanum</name>
    <dbReference type="NCBI Taxonomy" id="375549"/>
    <lineage>
        <taxon>Bacteria</taxon>
        <taxon>Pseudomonadati</taxon>
        <taxon>Pseudomonadota</taxon>
        <taxon>Alphaproteobacteria</taxon>
        <taxon>Hyphomicrobiales</taxon>
        <taxon>Rhizobiaceae</taxon>
        <taxon>Sinorhizobium/Ensifer group</taxon>
        <taxon>Sinorhizobium</taxon>
    </lineage>
</organism>
<sequence>MLMNRILAYLPNNLEARYSRAMMSLLAGALGPRAAIGWMTHFPLRRRTRARLLWLHKRLVTRYGQDIGDSLVQSYLCAKPRPKDYRILLCETDDPTSSARLREMVPQLADSTRGDPARIAGLAVALLERGEADLLEALLALITKGSNQPVIPSAVKAIFLRPLGQGADASVAPNGAHALSRPAPCRNRLLVIDGELHPKVMSRLAAGAKRLTIIRYGDLYGHADLAAVQAELPGIDITIEHARSRVDRFHRRYHRLHEASHKAAAALSNAFFEANPWIETEIPEFDGAKADFTLGVADFIFFKMLRMEGVAQALQEPTFDSVIVSFSENRELYGLCAAVPNLVGDPRIEACCWQPGSAQIKFEARQVDMGARRGTAGGYLPRIFEDIREFSETPLSVAPEAVRAYLRKATKLPRYRRGSHQRGRRNIALISNETRAYGYNAVQIASALQTHFNVDVVWTQGRERSFHESISRAADDPVLSSLKQNDASLPGFMRAVSPVPDARASTAVRASTFTAFAAPISNLASEWKRDPAVINALACVVRDGLVDFMLRQVGQIALAKRLLESYEYDAIAISPIRTSTNAIVGAVARMSGIPSLTIETHCLNAAYCRYTSIRTDYAAVYSDHFVQEYDRHFGIPAERVRSFGSPRILRPHYYNSEEARLHARERLGLELGADRIIAVPTQPMPPALSMALWRMIIQAAKGLMQPVKVLLKTHPEEGQGHIERYRHIIDDEAAGDICSVIDPDIKNLLMASDLVLTAYSVTALEAVVLERNVAIVGQPGVSYPAAYDEILGVPLCCTPAETLAAMEEAFALGPKASSGAGAFKAKNPHLFDNSTYSRLREIVDEIIHKGTLGIRTQSELPREIFVTAPFQEYMV</sequence>
<keyword evidence="2" id="KW-1185">Reference proteome</keyword>
<dbReference type="Pfam" id="PF04464">
    <property type="entry name" value="Glyphos_transf"/>
    <property type="match status" value="1"/>
</dbReference>
<dbReference type="GO" id="GO:0047355">
    <property type="term" value="F:CDP-glycerol glycerophosphotransferase activity"/>
    <property type="evidence" value="ECO:0007669"/>
    <property type="project" value="InterPro"/>
</dbReference>
<name>A0A859QSK2_9HYPH</name>
<dbReference type="InterPro" id="IPR043148">
    <property type="entry name" value="TagF_C"/>
</dbReference>
<reference evidence="1 2" key="1">
    <citation type="submission" date="2019-06" db="EMBL/GenBank/DDBJ databases">
        <title>Complete genome sequence of Ensifer mexicanus ITTG R7 isolated from nodules of Acacia angustissima (Mill.) Kuntze.</title>
        <authorList>
            <person name="Rincon-Rosales R."/>
            <person name="Rogel M.A."/>
            <person name="Guerrero G."/>
            <person name="Rincon-Molina C.I."/>
            <person name="Lopez-Lopez A."/>
            <person name="Martinez-Romero E."/>
        </authorList>
    </citation>
    <scope>NUCLEOTIDE SEQUENCE [LARGE SCALE GENOMIC DNA]</scope>
    <source>
        <strain evidence="1 2">ITTG R7</strain>
        <plasmid evidence="2">pemeittgr7c</plasmid>
    </source>
</reference>
<evidence type="ECO:0000313" key="1">
    <source>
        <dbReference type="EMBL" id="QLL65670.1"/>
    </source>
</evidence>
<evidence type="ECO:0000313" key="2">
    <source>
        <dbReference type="Proteomes" id="UP000510721"/>
    </source>
</evidence>
<accession>A0A859QSK2</accession>
<dbReference type="GO" id="GO:0016020">
    <property type="term" value="C:membrane"/>
    <property type="evidence" value="ECO:0007669"/>
    <property type="project" value="InterPro"/>
</dbReference>
<gene>
    <name evidence="1" type="ORF">FKV68_30715</name>
</gene>
<dbReference type="Gene3D" id="3.40.50.12580">
    <property type="match status" value="1"/>
</dbReference>
<proteinExistence type="predicted"/>
<geneLocation type="plasmid" evidence="2">
    <name>pemeittgr7c</name>
</geneLocation>
<protein>
    <submittedName>
        <fullName evidence="1">Uncharacterized protein</fullName>
    </submittedName>
</protein>
<dbReference type="SUPFAM" id="SSF53756">
    <property type="entry name" value="UDP-Glycosyltransferase/glycogen phosphorylase"/>
    <property type="match status" value="1"/>
</dbReference>